<dbReference type="Gene3D" id="3.40.390.70">
    <property type="match status" value="2"/>
</dbReference>
<accession>A0A1B1SCQ3</accession>
<reference evidence="3" key="1">
    <citation type="submission" date="2016-04" db="EMBL/GenBank/DDBJ databases">
        <title>Complete Genome Sequences of Twelve Strains of a Stable Defined Moderately Diverse Mouse Microbiota 2 (sDMDMm2).</title>
        <authorList>
            <person name="Uchimura Y."/>
            <person name="Wyss M."/>
            <person name="Brugiroux S."/>
            <person name="Limenitakis J.P."/>
            <person name="Stecher B."/>
            <person name="McCoy K.D."/>
            <person name="Macpherson A.J."/>
        </authorList>
    </citation>
    <scope>NUCLEOTIDE SEQUENCE [LARGE SCALE GENOMIC DNA]</scope>
    <source>
        <strain evidence="3">YL27</strain>
    </source>
</reference>
<dbReference type="STRING" id="1796646.A4V02_13110"/>
<sequence>MKKYIIGSAVCLALAGAFASCSSDDDLDPVSIFQPEPDVLDPTSPTYKFDKWVKKNYLDEYNMTFTYRMKSLATDPDYNLVPASLDKSMQLAVLTKYLWYDVYDQITGSTDFLRQYGPKMLHIIGSSAVNPSTGTEILGLAEGGLKVSLFVVNDLDPENAELLNAKYFKTMHHEFSHILHQTKTYPKSFDEINAANYEPNTWQDRLGGTTCSLGFTSPYASGQAREDFAETCANYIVRTPDEWELTLWLADRGWVEVDDSFITYALSDVWPGAFRDLDKTGIDDAVMQKYGFCYYYYRNQSDKDQNRKTYFGQFVEREEVYYLTNLQLTVDATGSCSTPDFEYVNDYFYYIAGGGQKFKKVADFEAWVKTNFTDKGIEIFPAAASEKTEDGGDGRDGRAIILEKVSIARQWFASAWGIDMDALRALVQERQSDIDINELLKQIDDIDKVPDAE</sequence>
<dbReference type="RefSeq" id="WP_068961842.1">
    <property type="nucleotide sequence ID" value="NZ_CALDAO010000048.1"/>
</dbReference>
<proteinExistence type="predicted"/>
<name>A0A1B1SCQ3_9BACT</name>
<organism evidence="2 3">
    <name type="scientific">Muribaculum intestinale</name>
    <dbReference type="NCBI Taxonomy" id="1796646"/>
    <lineage>
        <taxon>Bacteria</taxon>
        <taxon>Pseudomonadati</taxon>
        <taxon>Bacteroidota</taxon>
        <taxon>Bacteroidia</taxon>
        <taxon>Bacteroidales</taxon>
        <taxon>Muribaculaceae</taxon>
        <taxon>Muribaculum</taxon>
    </lineage>
</organism>
<accession>A0A1Z2XFW8</accession>
<dbReference type="NCBIfam" id="TIGR04549">
    <property type="entry name" value="LP_HExxH_w_tonB"/>
    <property type="match status" value="1"/>
</dbReference>
<gene>
    <name evidence="2" type="ORF">A4V02_13110</name>
</gene>
<dbReference type="KEGG" id="pary:A4V02_13110"/>
<evidence type="ECO:0000313" key="2">
    <source>
        <dbReference type="EMBL" id="ANU64567.1"/>
    </source>
</evidence>
<dbReference type="OrthoDB" id="1113652at2"/>
<keyword evidence="3" id="KW-1185">Reference proteome</keyword>
<dbReference type="AlphaFoldDB" id="A0A1B1SCQ3"/>
<evidence type="ECO:0008006" key="4">
    <source>
        <dbReference type="Google" id="ProtNLM"/>
    </source>
</evidence>
<evidence type="ECO:0000313" key="3">
    <source>
        <dbReference type="Proteomes" id="UP000186351"/>
    </source>
</evidence>
<feature type="chain" id="PRO_5008529447" description="Substrate import-associated zinc metallohydrolase lipoprotein" evidence="1">
    <location>
        <begin position="20"/>
        <end position="453"/>
    </location>
</feature>
<protein>
    <recommendedName>
        <fullName evidence="4">Substrate import-associated zinc metallohydrolase lipoprotein</fullName>
    </recommendedName>
</protein>
<dbReference type="InterPro" id="IPR030890">
    <property type="entry name" value="LP_HExxH_w_TonB"/>
</dbReference>
<dbReference type="GeneID" id="65537814"/>
<dbReference type="EMBL" id="CP015402">
    <property type="protein sequence ID" value="ANU64567.1"/>
    <property type="molecule type" value="Genomic_DNA"/>
</dbReference>
<keyword evidence="1" id="KW-0732">Signal</keyword>
<feature type="signal peptide" evidence="1">
    <location>
        <begin position="1"/>
        <end position="19"/>
    </location>
</feature>
<dbReference type="Pfam" id="PF15890">
    <property type="entry name" value="Peptidase_Mx1"/>
    <property type="match status" value="1"/>
</dbReference>
<evidence type="ECO:0000256" key="1">
    <source>
        <dbReference type="SAM" id="SignalP"/>
    </source>
</evidence>
<dbReference type="PROSITE" id="PS51257">
    <property type="entry name" value="PROKAR_LIPOPROTEIN"/>
    <property type="match status" value="1"/>
</dbReference>
<dbReference type="Proteomes" id="UP000186351">
    <property type="component" value="Chromosome"/>
</dbReference>